<dbReference type="Gene3D" id="3.40.190.150">
    <property type="entry name" value="Bordetella uptake gene, domain 1"/>
    <property type="match status" value="1"/>
</dbReference>
<evidence type="ECO:0000313" key="2">
    <source>
        <dbReference type="EMBL" id="KXG44034.1"/>
    </source>
</evidence>
<gene>
    <name evidence="2" type="ORF">U473_08450</name>
</gene>
<dbReference type="EMBL" id="LSKU01000001">
    <property type="protein sequence ID" value="KXG44034.1"/>
    <property type="molecule type" value="Genomic_DNA"/>
</dbReference>
<dbReference type="Pfam" id="PF03401">
    <property type="entry name" value="TctC"/>
    <property type="match status" value="1"/>
</dbReference>
<evidence type="ECO:0000256" key="1">
    <source>
        <dbReference type="ARBA" id="ARBA00006987"/>
    </source>
</evidence>
<dbReference type="PIRSF" id="PIRSF017082">
    <property type="entry name" value="YflP"/>
    <property type="match status" value="1"/>
</dbReference>
<dbReference type="InterPro" id="IPR042100">
    <property type="entry name" value="Bug_dom1"/>
</dbReference>
<organism evidence="2 3">
    <name type="scientific">Tepidibacillus decaturensis</name>
    <dbReference type="NCBI Taxonomy" id="1413211"/>
    <lineage>
        <taxon>Bacteria</taxon>
        <taxon>Bacillati</taxon>
        <taxon>Bacillota</taxon>
        <taxon>Bacilli</taxon>
        <taxon>Bacillales</taxon>
        <taxon>Bacillaceae</taxon>
        <taxon>Tepidibacillus</taxon>
    </lineage>
</organism>
<name>A0A135L4U9_9BACI</name>
<dbReference type="CDD" id="cd07012">
    <property type="entry name" value="PBP2_Bug_TTT"/>
    <property type="match status" value="1"/>
</dbReference>
<dbReference type="RefSeq" id="WP_082732451.1">
    <property type="nucleotide sequence ID" value="NZ_LSKU01000001.1"/>
</dbReference>
<dbReference type="InterPro" id="IPR005064">
    <property type="entry name" value="BUG"/>
</dbReference>
<dbReference type="SUPFAM" id="SSF53850">
    <property type="entry name" value="Periplasmic binding protein-like II"/>
    <property type="match status" value="1"/>
</dbReference>
<comment type="similarity">
    <text evidence="1">Belongs to the UPF0065 (bug) family.</text>
</comment>
<keyword evidence="3" id="KW-1185">Reference proteome</keyword>
<dbReference type="PROSITE" id="PS51257">
    <property type="entry name" value="PROKAR_LIPOPROTEIN"/>
    <property type="match status" value="1"/>
</dbReference>
<protein>
    <recommendedName>
        <fullName evidence="4">C4-dicarboxylate ABC transporter substrate-binding protein</fullName>
    </recommendedName>
</protein>
<proteinExistence type="inferred from homology"/>
<dbReference type="Proteomes" id="UP000070352">
    <property type="component" value="Unassembled WGS sequence"/>
</dbReference>
<dbReference type="Gene3D" id="3.40.190.10">
    <property type="entry name" value="Periplasmic binding protein-like II"/>
    <property type="match status" value="1"/>
</dbReference>
<reference evidence="2 3" key="1">
    <citation type="submission" date="2016-02" db="EMBL/GenBank/DDBJ databases">
        <title>Draft Genome for Tepidibacillus decaturensis nov. sp. Strain Z9, an Anaerobic, Moderately Thermophilic and Heterotrophic Bacterium from Deep Subsurface of the Illinois Basin, USA.</title>
        <authorList>
            <person name="Dong Y."/>
            <person name="Chang J.Y."/>
            <person name="Sanford R."/>
            <person name="Fouke B.W."/>
        </authorList>
    </citation>
    <scope>NUCLEOTIDE SEQUENCE [LARGE SCALE GENOMIC DNA]</scope>
    <source>
        <strain evidence="2 3">Z9</strain>
    </source>
</reference>
<sequence length="324" mass="35384">MKFKLFMISIVLILVLTIVSGCSNSNGTVDNFPNKPIQLIVSFTPGAATDTQARIISKYASKYLGQELVIVNKPGGGGSVGWNSFSTVSPDGYTLTAYNLPHIITQPLVGQTAFSVDDFEPIINWGQDPTVFVVTPDSPIKDLKDLIEKAQKSPGVLTVGTAGKFVGQHMGMLLLEKSASIDLKDIPYKGASESIAALLGKQTDLVSGNLSDMYRLGDQVRILAIATKERHPLVSNVPTFTELGYPEVIISTDRGIAARKGTPEEIIKKLEEGFLQIMKDPNFLEDMKKAGADLLILNHEEVKKEFEMRKGLYEKLIKSVNINE</sequence>
<accession>A0A135L4U9</accession>
<dbReference type="PANTHER" id="PTHR42928">
    <property type="entry name" value="TRICARBOXYLATE-BINDING PROTEIN"/>
    <property type="match status" value="1"/>
</dbReference>
<dbReference type="AlphaFoldDB" id="A0A135L4U9"/>
<dbReference type="STRING" id="1413211.U473_08450"/>
<dbReference type="PANTHER" id="PTHR42928:SF5">
    <property type="entry name" value="BLR1237 PROTEIN"/>
    <property type="match status" value="1"/>
</dbReference>
<comment type="caution">
    <text evidence="2">The sequence shown here is derived from an EMBL/GenBank/DDBJ whole genome shotgun (WGS) entry which is preliminary data.</text>
</comment>
<evidence type="ECO:0008006" key="4">
    <source>
        <dbReference type="Google" id="ProtNLM"/>
    </source>
</evidence>
<dbReference type="OrthoDB" id="9780943at2"/>
<evidence type="ECO:0000313" key="3">
    <source>
        <dbReference type="Proteomes" id="UP000070352"/>
    </source>
</evidence>